<dbReference type="EMBL" id="VKAC01000010">
    <property type="protein sequence ID" value="TXR55098.1"/>
    <property type="molecule type" value="Genomic_DNA"/>
</dbReference>
<dbReference type="Proteomes" id="UP000321234">
    <property type="component" value="Unassembled WGS sequence"/>
</dbReference>
<accession>A0A5C8ZD78</accession>
<dbReference type="AlphaFoldDB" id="A0A5C8ZD78"/>
<protein>
    <submittedName>
        <fullName evidence="1">Uncharacterized protein</fullName>
    </submittedName>
</protein>
<organism evidence="1 2">
    <name type="scientific">Quadrisphaera setariae</name>
    <dbReference type="NCBI Taxonomy" id="2593304"/>
    <lineage>
        <taxon>Bacteria</taxon>
        <taxon>Bacillati</taxon>
        <taxon>Actinomycetota</taxon>
        <taxon>Actinomycetes</taxon>
        <taxon>Kineosporiales</taxon>
        <taxon>Kineosporiaceae</taxon>
        <taxon>Quadrisphaera</taxon>
    </lineage>
</organism>
<dbReference type="RefSeq" id="WP_147927488.1">
    <property type="nucleotide sequence ID" value="NZ_VKAC01000010.1"/>
</dbReference>
<evidence type="ECO:0000313" key="2">
    <source>
        <dbReference type="Proteomes" id="UP000321234"/>
    </source>
</evidence>
<comment type="caution">
    <text evidence="1">The sequence shown here is derived from an EMBL/GenBank/DDBJ whole genome shotgun (WGS) entry which is preliminary data.</text>
</comment>
<sequence length="71" mass="7629">MDLLPRGGSFLGPGTAVVRLGTEPGAPVDVRRALRTGAVRLEYRPSGRHAFALSRVEYSLRHGPRDATVTS</sequence>
<evidence type="ECO:0000313" key="1">
    <source>
        <dbReference type="EMBL" id="TXR55098.1"/>
    </source>
</evidence>
<proteinExistence type="predicted"/>
<name>A0A5C8ZD78_9ACTN</name>
<reference evidence="1 2" key="1">
    <citation type="submission" date="2019-07" db="EMBL/GenBank/DDBJ databases">
        <title>Quadrisphaera sp. strain DD2A genome sequencing and assembly.</title>
        <authorList>
            <person name="Kim I."/>
        </authorList>
    </citation>
    <scope>NUCLEOTIDE SEQUENCE [LARGE SCALE GENOMIC DNA]</scope>
    <source>
        <strain evidence="1 2">DD2A</strain>
    </source>
</reference>
<keyword evidence="2" id="KW-1185">Reference proteome</keyword>
<gene>
    <name evidence="1" type="ORF">FMM08_16575</name>
</gene>